<sequence>MKVFVTLLALCLSLNPVLGGGDDGPGDPEFSANDGDLESPVNPLEVPQGNYHVIEDEGVYVLNRDTFAHFVMPKPLVLVEFYAPWCGHCKKLEPEYSKAAKKLKDDGIPLAKVDASKESELAKEYMVQGFPTLTLFRNGVKIEDYDGGRTAKDIIEYMQRQNDPDWKPPPSAVVTLTADNFTKFIKEQKLSLVEFYAPWCKHCKQIEPEYEGAAADLKEWGIPLAKVDGTREKELADQYGVGGWPTLKMFRKGRVYEYNGPREKENIINFMKEQSKPPSEEKNNLLGITNNMDRLEISVVGFFKGKSDLFDEYIVAANEMRGTFKFMHTFDESIATSFKLPQETIAVFQPEIFHSEFENSTFSLSKKSATYKEIIQFVRRNSVPLVGQRTKKNAFKYTERPLVVIYYDVNYDHQYVKDTQFIRKKVLEVAKNFLGSNLKFAISNEEEYEEEIKALGFEDSGEDVNVGCFTEKQKFRMKATSEFETEDLSQFIDDLRTGKVKPYMKSLPVPKAQEGIVKKIVANNYDDEIHKVKKDAVIFFHAPWCGHCKEFDPVFKKVAKKMSKNNENLVFGKMDGTTNDIPYMFPPLKGYPTVFFLSAYEKFDPIQYQGDRSYKSVKDWINRHSSIFLTEEERTGQAASEEEEIESFTSENFEDDVHKPREEEDQAEEEEQKEKDEL</sequence>
<dbReference type="EC" id="5.3.4.1" evidence="4 13"/>
<keyword evidence="6" id="KW-0677">Repeat</keyword>
<evidence type="ECO:0000256" key="14">
    <source>
        <dbReference type="SAM" id="MobiDB-lite"/>
    </source>
</evidence>
<comment type="catalytic activity">
    <reaction evidence="1 13">
        <text>Catalyzes the rearrangement of -S-S- bonds in proteins.</text>
        <dbReference type="EC" id="5.3.4.1"/>
    </reaction>
</comment>
<gene>
    <name evidence="16" type="ORF">TCAL_00905</name>
</gene>
<dbReference type="Pfam" id="PF00085">
    <property type="entry name" value="Thioredoxin"/>
    <property type="match status" value="3"/>
</dbReference>
<dbReference type="GO" id="GO:0005788">
    <property type="term" value="C:endoplasmic reticulum lumen"/>
    <property type="evidence" value="ECO:0007669"/>
    <property type="project" value="UniProtKB-SubCell"/>
</dbReference>
<keyword evidence="10 11" id="KW-0676">Redox-active center</keyword>
<dbReference type="NCBIfam" id="TIGR01130">
    <property type="entry name" value="ER_PDI_fam"/>
    <property type="match status" value="1"/>
</dbReference>
<dbReference type="CDD" id="cd02995">
    <property type="entry name" value="PDI_a_PDI_a'_C"/>
    <property type="match status" value="1"/>
</dbReference>
<protein>
    <recommendedName>
        <fullName evidence="4 13">Protein disulfide-isomerase</fullName>
        <ecNumber evidence="4 13">5.3.4.1</ecNumber>
    </recommendedName>
</protein>
<dbReference type="PANTHER" id="PTHR18929">
    <property type="entry name" value="PROTEIN DISULFIDE ISOMERASE"/>
    <property type="match status" value="1"/>
</dbReference>
<comment type="subcellular location">
    <subcellularLocation>
        <location evidence="2">Endoplasmic reticulum lumen</location>
    </subcellularLocation>
</comment>
<keyword evidence="9 13" id="KW-0413">Isomerase</keyword>
<dbReference type="Pfam" id="PF13848">
    <property type="entry name" value="Thioredoxin_6"/>
    <property type="match status" value="1"/>
</dbReference>
<feature type="disulfide bond" description="Redox-active" evidence="11">
    <location>
        <begin position="200"/>
        <end position="203"/>
    </location>
</feature>
<dbReference type="PROSITE" id="PS51352">
    <property type="entry name" value="THIOREDOXIN_2"/>
    <property type="match status" value="3"/>
</dbReference>
<feature type="domain" description="Thioredoxin" evidence="15">
    <location>
        <begin position="495"/>
        <end position="626"/>
    </location>
</feature>
<dbReference type="GO" id="GO:0034976">
    <property type="term" value="P:response to endoplasmic reticulum stress"/>
    <property type="evidence" value="ECO:0007669"/>
    <property type="project" value="TreeGrafter"/>
</dbReference>
<evidence type="ECO:0000256" key="2">
    <source>
        <dbReference type="ARBA" id="ARBA00004319"/>
    </source>
</evidence>
<dbReference type="CDD" id="cd02961">
    <property type="entry name" value="PDI_a_family"/>
    <property type="match status" value="2"/>
</dbReference>
<feature type="domain" description="Thioredoxin" evidence="15">
    <location>
        <begin position="21"/>
        <end position="163"/>
    </location>
</feature>
<dbReference type="STRING" id="6832.A0A553P5Y4"/>
<dbReference type="GO" id="GO:0006457">
    <property type="term" value="P:protein folding"/>
    <property type="evidence" value="ECO:0007669"/>
    <property type="project" value="TreeGrafter"/>
</dbReference>
<dbReference type="Proteomes" id="UP000318571">
    <property type="component" value="Chromosome 3"/>
</dbReference>
<name>A0A553P5Y4_TIGCA</name>
<evidence type="ECO:0000256" key="4">
    <source>
        <dbReference type="ARBA" id="ARBA00012723"/>
    </source>
</evidence>
<dbReference type="SUPFAM" id="SSF52833">
    <property type="entry name" value="Thioredoxin-like"/>
    <property type="match status" value="5"/>
</dbReference>
<evidence type="ECO:0000313" key="16">
    <source>
        <dbReference type="EMBL" id="TRY73095.1"/>
    </source>
</evidence>
<evidence type="ECO:0000256" key="7">
    <source>
        <dbReference type="ARBA" id="ARBA00022824"/>
    </source>
</evidence>
<comment type="caution">
    <text evidence="16">The sequence shown here is derived from an EMBL/GenBank/DDBJ whole genome shotgun (WGS) entry which is preliminary data.</text>
</comment>
<feature type="disulfide bond" description="Redox-active" evidence="11">
    <location>
        <begin position="545"/>
        <end position="548"/>
    </location>
</feature>
<evidence type="ECO:0000256" key="1">
    <source>
        <dbReference type="ARBA" id="ARBA00001182"/>
    </source>
</evidence>
<dbReference type="GO" id="GO:0009986">
    <property type="term" value="C:cell surface"/>
    <property type="evidence" value="ECO:0007669"/>
    <property type="project" value="TreeGrafter"/>
</dbReference>
<evidence type="ECO:0000313" key="17">
    <source>
        <dbReference type="Proteomes" id="UP000318571"/>
    </source>
</evidence>
<dbReference type="Gene3D" id="3.40.30.10">
    <property type="entry name" value="Glutaredoxin"/>
    <property type="match status" value="5"/>
</dbReference>
<evidence type="ECO:0000256" key="13">
    <source>
        <dbReference type="RuleBase" id="RU361130"/>
    </source>
</evidence>
<dbReference type="InterPro" id="IPR005788">
    <property type="entry name" value="PDI_thioredoxin-like_dom"/>
</dbReference>
<evidence type="ECO:0000259" key="15">
    <source>
        <dbReference type="PROSITE" id="PS51352"/>
    </source>
</evidence>
<evidence type="ECO:0000256" key="10">
    <source>
        <dbReference type="ARBA" id="ARBA00023284"/>
    </source>
</evidence>
<feature type="region of interest" description="Disordered" evidence="14">
    <location>
        <begin position="632"/>
        <end position="678"/>
    </location>
</feature>
<evidence type="ECO:0000256" key="3">
    <source>
        <dbReference type="ARBA" id="ARBA00006347"/>
    </source>
</evidence>
<keyword evidence="5 13" id="KW-0732">Signal</keyword>
<evidence type="ECO:0000256" key="9">
    <source>
        <dbReference type="ARBA" id="ARBA00023235"/>
    </source>
</evidence>
<evidence type="ECO:0000256" key="12">
    <source>
        <dbReference type="RuleBase" id="RU004208"/>
    </source>
</evidence>
<dbReference type="OrthoDB" id="427280at2759"/>
<feature type="domain" description="Thioredoxin" evidence="15">
    <location>
        <begin position="165"/>
        <end position="276"/>
    </location>
</feature>
<dbReference type="InterPro" id="IPR036249">
    <property type="entry name" value="Thioredoxin-like_sf"/>
</dbReference>
<keyword evidence="8 11" id="KW-1015">Disulfide bond</keyword>
<evidence type="ECO:0000256" key="11">
    <source>
        <dbReference type="PIRSR" id="PIRSR605792-51"/>
    </source>
</evidence>
<dbReference type="PROSITE" id="PS00194">
    <property type="entry name" value="THIOREDOXIN_1"/>
    <property type="match status" value="2"/>
</dbReference>
<feature type="signal peptide" evidence="13">
    <location>
        <begin position="1"/>
        <end position="19"/>
    </location>
</feature>
<dbReference type="EMBL" id="VCGU01000007">
    <property type="protein sequence ID" value="TRY73095.1"/>
    <property type="molecule type" value="Genomic_DNA"/>
</dbReference>
<proteinExistence type="inferred from homology"/>
<dbReference type="AlphaFoldDB" id="A0A553P5Y4"/>
<comment type="similarity">
    <text evidence="3 12">Belongs to the protein disulfide isomerase family.</text>
</comment>
<reference evidence="16 17" key="1">
    <citation type="journal article" date="2018" name="Nat. Ecol. Evol.">
        <title>Genomic signatures of mitonuclear coevolution across populations of Tigriopus californicus.</title>
        <authorList>
            <person name="Barreto F.S."/>
            <person name="Watson E.T."/>
            <person name="Lima T.G."/>
            <person name="Willett C.S."/>
            <person name="Edmands S."/>
            <person name="Li W."/>
            <person name="Burton R.S."/>
        </authorList>
    </citation>
    <scope>NUCLEOTIDE SEQUENCE [LARGE SCALE GENOMIC DNA]</scope>
    <source>
        <strain evidence="16 17">San Diego</strain>
    </source>
</reference>
<accession>A0A553P5Y4</accession>
<dbReference type="OMA" id="HEAANQY"/>
<evidence type="ECO:0000256" key="8">
    <source>
        <dbReference type="ARBA" id="ARBA00023157"/>
    </source>
</evidence>
<organism evidence="16 17">
    <name type="scientific">Tigriopus californicus</name>
    <name type="common">Marine copepod</name>
    <dbReference type="NCBI Taxonomy" id="6832"/>
    <lineage>
        <taxon>Eukaryota</taxon>
        <taxon>Metazoa</taxon>
        <taxon>Ecdysozoa</taxon>
        <taxon>Arthropoda</taxon>
        <taxon>Crustacea</taxon>
        <taxon>Multicrustacea</taxon>
        <taxon>Hexanauplia</taxon>
        <taxon>Copepoda</taxon>
        <taxon>Harpacticoida</taxon>
        <taxon>Harpacticidae</taxon>
        <taxon>Tigriopus</taxon>
    </lineage>
</organism>
<dbReference type="GO" id="GO:0003756">
    <property type="term" value="F:protein disulfide isomerase activity"/>
    <property type="evidence" value="ECO:0007669"/>
    <property type="project" value="UniProtKB-EC"/>
</dbReference>
<keyword evidence="7" id="KW-0256">Endoplasmic reticulum</keyword>
<evidence type="ECO:0000256" key="6">
    <source>
        <dbReference type="ARBA" id="ARBA00022737"/>
    </source>
</evidence>
<dbReference type="InterPro" id="IPR005792">
    <property type="entry name" value="Prot_disulphide_isomerase"/>
</dbReference>
<dbReference type="InterPro" id="IPR013766">
    <property type="entry name" value="Thioredoxin_domain"/>
</dbReference>
<dbReference type="PANTHER" id="PTHR18929:SF210">
    <property type="entry name" value="PROTEIN DISULFIDE-ISOMERASE A4"/>
    <property type="match status" value="1"/>
</dbReference>
<keyword evidence="17" id="KW-1185">Reference proteome</keyword>
<evidence type="ECO:0000256" key="5">
    <source>
        <dbReference type="ARBA" id="ARBA00022729"/>
    </source>
</evidence>
<dbReference type="InterPro" id="IPR017937">
    <property type="entry name" value="Thioredoxin_CS"/>
</dbReference>
<dbReference type="NCBIfam" id="TIGR01126">
    <property type="entry name" value="pdi_dom"/>
    <property type="match status" value="2"/>
</dbReference>
<dbReference type="PRINTS" id="PR00421">
    <property type="entry name" value="THIOREDOXIN"/>
</dbReference>
<dbReference type="FunFam" id="3.40.30.10:FF:000017">
    <property type="entry name" value="Protein disulfide-isomerase A4"/>
    <property type="match status" value="2"/>
</dbReference>
<feature type="chain" id="PRO_5022259893" description="Protein disulfide-isomerase" evidence="13">
    <location>
        <begin position="20"/>
        <end position="678"/>
    </location>
</feature>